<evidence type="ECO:0000256" key="5">
    <source>
        <dbReference type="ARBA" id="ARBA00022989"/>
    </source>
</evidence>
<evidence type="ECO:0000256" key="6">
    <source>
        <dbReference type="ARBA" id="ARBA00023136"/>
    </source>
</evidence>
<dbReference type="InterPro" id="IPR049625">
    <property type="entry name" value="Glyco_transf_61_cat"/>
</dbReference>
<dbReference type="AlphaFoldDB" id="A0AAD9JI64"/>
<comment type="caution">
    <text evidence="9">The sequence shown here is derived from an EMBL/GenBank/DDBJ whole genome shotgun (WGS) entry which is preliminary data.</text>
</comment>
<keyword evidence="10" id="KW-1185">Reference proteome</keyword>
<proteinExistence type="predicted"/>
<accession>A0AAD9JI64</accession>
<keyword evidence="7" id="KW-0325">Glycoprotein</keyword>
<dbReference type="Pfam" id="PF04577">
    <property type="entry name" value="Glyco_transf_61"/>
    <property type="match status" value="1"/>
</dbReference>
<evidence type="ECO:0000259" key="8">
    <source>
        <dbReference type="Pfam" id="PF04577"/>
    </source>
</evidence>
<evidence type="ECO:0000256" key="7">
    <source>
        <dbReference type="ARBA" id="ARBA00023180"/>
    </source>
</evidence>
<evidence type="ECO:0000313" key="9">
    <source>
        <dbReference type="EMBL" id="KAK2153634.1"/>
    </source>
</evidence>
<evidence type="ECO:0000256" key="1">
    <source>
        <dbReference type="ARBA" id="ARBA00004167"/>
    </source>
</evidence>
<dbReference type="PANTHER" id="PTHR20961">
    <property type="entry name" value="GLYCOSYLTRANSFERASE"/>
    <property type="match status" value="1"/>
</dbReference>
<dbReference type="GO" id="GO:0005783">
    <property type="term" value="C:endoplasmic reticulum"/>
    <property type="evidence" value="ECO:0007669"/>
    <property type="project" value="TreeGrafter"/>
</dbReference>
<reference evidence="9" key="1">
    <citation type="journal article" date="2023" name="Mol. Biol. Evol.">
        <title>Third-Generation Sequencing Reveals the Adaptive Role of the Epigenome in Three Deep-Sea Polychaetes.</title>
        <authorList>
            <person name="Perez M."/>
            <person name="Aroh O."/>
            <person name="Sun Y."/>
            <person name="Lan Y."/>
            <person name="Juniper S.K."/>
            <person name="Young C.R."/>
            <person name="Angers B."/>
            <person name="Qian P.Y."/>
        </authorList>
    </citation>
    <scope>NUCLEOTIDE SEQUENCE</scope>
    <source>
        <strain evidence="9">P08H-3</strain>
    </source>
</reference>
<sequence length="547" mass="62180">MQIEIVRSDNDTIRSYISGYKAVDVYDEGSFNPGIIQSETSEQNSFAHRLPSGHVLRRRPNWSGIYELPDDVIWVNSEAAFFAKLSLFNDVIHNVSRRLLAGRGHRQWRPISSSKQTVIVNGTSAQYLKHLASIRTVTTIMLAWTDPDDPSPGNVSRTLTSGQSNMLIDDFYPLTGSGALCDRIRNNQPFTKHRLETVFDHHCSSNFSDAFRVTSPEPYILNAIQMNKAYYWPNGGSAWPSHFYTDLPRFVTYLHIIQDGIVNRLGEVFTDKYKIIPYNCKPAFNKKRPNGNLDSIPLVNETFSVSQYWGAGFFHKNVENFPRMAPYLEFLKRAPDVKVHVYEMGAYTRFVMATLGIGGTRLISGVFRAHLIYLPRGTSCGMAHVPETQLLSHYLRSSAPEEEDSEHNLVLIRRSRSRSFTQKAKLARHLERVAEEFGLRFYLFPDDPVPSSSEVRREFGRAVIVVAAHGAGLSNLLFCRPKTVVVEGLCNPPHTNMCYTRLAHILGLRYYAMISRAGCEGRLDVPVDEVIMAVRSLLKERQRRREI</sequence>
<evidence type="ECO:0000256" key="4">
    <source>
        <dbReference type="ARBA" id="ARBA00022692"/>
    </source>
</evidence>
<dbReference type="InterPro" id="IPR007657">
    <property type="entry name" value="Glycosyltransferase_61"/>
</dbReference>
<dbReference type="PANTHER" id="PTHR20961:SF38">
    <property type="entry name" value="PROTEIN O-LINKED-MANNOSE BETA-1,4-N-ACETYLGLUCOSAMINYLTRANSFERASE 2"/>
    <property type="match status" value="1"/>
</dbReference>
<name>A0AAD9JI64_9ANNE</name>
<keyword evidence="3" id="KW-0808">Transferase</keyword>
<evidence type="ECO:0000256" key="3">
    <source>
        <dbReference type="ARBA" id="ARBA00022679"/>
    </source>
</evidence>
<keyword evidence="4" id="KW-0812">Transmembrane</keyword>
<dbReference type="GO" id="GO:0097363">
    <property type="term" value="F:protein O-acetylglucosaminyltransferase activity"/>
    <property type="evidence" value="ECO:0007669"/>
    <property type="project" value="TreeGrafter"/>
</dbReference>
<dbReference type="Proteomes" id="UP001208570">
    <property type="component" value="Unassembled WGS sequence"/>
</dbReference>
<protein>
    <recommendedName>
        <fullName evidence="8">Glycosyltransferase 61 catalytic domain-containing protein</fullName>
    </recommendedName>
</protein>
<evidence type="ECO:0000256" key="2">
    <source>
        <dbReference type="ARBA" id="ARBA00022676"/>
    </source>
</evidence>
<gene>
    <name evidence="9" type="ORF">LSH36_291g09016</name>
</gene>
<keyword evidence="6" id="KW-0472">Membrane</keyword>
<dbReference type="GO" id="GO:0016020">
    <property type="term" value="C:membrane"/>
    <property type="evidence" value="ECO:0007669"/>
    <property type="project" value="UniProtKB-SubCell"/>
</dbReference>
<dbReference type="EMBL" id="JAODUP010000291">
    <property type="protein sequence ID" value="KAK2153634.1"/>
    <property type="molecule type" value="Genomic_DNA"/>
</dbReference>
<organism evidence="9 10">
    <name type="scientific">Paralvinella palmiformis</name>
    <dbReference type="NCBI Taxonomy" id="53620"/>
    <lineage>
        <taxon>Eukaryota</taxon>
        <taxon>Metazoa</taxon>
        <taxon>Spiralia</taxon>
        <taxon>Lophotrochozoa</taxon>
        <taxon>Annelida</taxon>
        <taxon>Polychaeta</taxon>
        <taxon>Sedentaria</taxon>
        <taxon>Canalipalpata</taxon>
        <taxon>Terebellida</taxon>
        <taxon>Terebelliformia</taxon>
        <taxon>Alvinellidae</taxon>
        <taxon>Paralvinella</taxon>
    </lineage>
</organism>
<dbReference type="GO" id="GO:0035269">
    <property type="term" value="P:protein O-linked glycosylation via mannose"/>
    <property type="evidence" value="ECO:0007669"/>
    <property type="project" value="TreeGrafter"/>
</dbReference>
<evidence type="ECO:0000313" key="10">
    <source>
        <dbReference type="Proteomes" id="UP001208570"/>
    </source>
</evidence>
<feature type="domain" description="Glycosyltransferase 61 catalytic" evidence="8">
    <location>
        <begin position="242"/>
        <end position="486"/>
    </location>
</feature>
<comment type="subcellular location">
    <subcellularLocation>
        <location evidence="1">Membrane</location>
        <topology evidence="1">Single-pass membrane protein</topology>
    </subcellularLocation>
</comment>
<keyword evidence="5" id="KW-1133">Transmembrane helix</keyword>
<keyword evidence="2" id="KW-0328">Glycosyltransferase</keyword>